<evidence type="ECO:0000259" key="2">
    <source>
        <dbReference type="Pfam" id="PF09368"/>
    </source>
</evidence>
<dbReference type="AlphaFoldDB" id="A0AAE9ITU4"/>
<feature type="region of interest" description="Disordered" evidence="1">
    <location>
        <begin position="323"/>
        <end position="367"/>
    </location>
</feature>
<sequence length="426" mass="49295">MSSKKGKSSSHITYEDDNEDLIDEINTFHNKDRKVEKNALHRKKVFTRPQEVLNVEAEASDSSEDDGSDFDDDDVNDITDNKWGKERKDFYGTGFVDKDWGGMREEEMEDAQLEEEDALSRQKLIDKSTAAIADLFDDDEEDEGEQEETVEVETVLEFNEENAQRKNKKVVKLLQQFEARKRIFQLVVKPLENVIKQIPKCALRSQLVYVAQTYASYLMNTAFMLNLRAEQFAKEKLEDPLVDIHPVTEALKRLEKKIVECEDFLHTNSDHLDELKKWAASEPENMEELIAKVGDVQLTKKTFGAVMNENRIDAVSTDVASTHPSFTPMDADEKRKANDKISKNREYAERRGKKKAKTSKTKNRRKVHAIEKRVKSQIGNRNSCFNNQINQTHCIRSFHIFIVNCTWVSTTHIQTFFCFSYLLSIF</sequence>
<feature type="compositionally biased region" description="Basic and acidic residues" evidence="1">
    <location>
        <begin position="331"/>
        <end position="350"/>
    </location>
</feature>
<dbReference type="Proteomes" id="UP000827892">
    <property type="component" value="Chromosome II"/>
</dbReference>
<evidence type="ECO:0000313" key="3">
    <source>
        <dbReference type="EMBL" id="ULU05682.1"/>
    </source>
</evidence>
<evidence type="ECO:0000256" key="1">
    <source>
        <dbReference type="SAM" id="MobiDB-lite"/>
    </source>
</evidence>
<protein>
    <recommendedName>
        <fullName evidence="2">Sas10 C-terminal domain-containing protein</fullName>
    </recommendedName>
</protein>
<gene>
    <name evidence="3" type="ORF">L3Y34_017964</name>
</gene>
<accession>A0AAE9ITU4</accession>
<feature type="region of interest" description="Disordered" evidence="1">
    <location>
        <begin position="1"/>
        <end position="21"/>
    </location>
</feature>
<feature type="compositionally biased region" description="Basic residues" evidence="1">
    <location>
        <begin position="351"/>
        <end position="367"/>
    </location>
</feature>
<name>A0AAE9ITU4_CAEBR</name>
<reference evidence="3 4" key="1">
    <citation type="submission" date="2022-05" db="EMBL/GenBank/DDBJ databases">
        <title>Chromosome-level reference genomes for two strains of Caenorhabditis briggsae: an improved platform for comparative genomics.</title>
        <authorList>
            <person name="Stevens L."/>
            <person name="Andersen E.C."/>
        </authorList>
    </citation>
    <scope>NUCLEOTIDE SEQUENCE [LARGE SCALE GENOMIC DNA]</scope>
    <source>
        <strain evidence="3">QX1410_ONT</strain>
        <tissue evidence="3">Whole-organism</tissue>
    </source>
</reference>
<evidence type="ECO:0000313" key="4">
    <source>
        <dbReference type="Proteomes" id="UP000827892"/>
    </source>
</evidence>
<dbReference type="InterPro" id="IPR018972">
    <property type="entry name" value="Sas10_C_dom"/>
</dbReference>
<feature type="region of interest" description="Disordered" evidence="1">
    <location>
        <begin position="46"/>
        <end position="85"/>
    </location>
</feature>
<dbReference type="EMBL" id="CP090892">
    <property type="protein sequence ID" value="ULU05682.1"/>
    <property type="molecule type" value="Genomic_DNA"/>
</dbReference>
<proteinExistence type="predicted"/>
<feature type="domain" description="Sas10 C-terminal" evidence="2">
    <location>
        <begin position="332"/>
        <end position="380"/>
    </location>
</feature>
<feature type="compositionally biased region" description="Acidic residues" evidence="1">
    <location>
        <begin position="58"/>
        <end position="77"/>
    </location>
</feature>
<organism evidence="3 4">
    <name type="scientific">Caenorhabditis briggsae</name>
    <dbReference type="NCBI Taxonomy" id="6238"/>
    <lineage>
        <taxon>Eukaryota</taxon>
        <taxon>Metazoa</taxon>
        <taxon>Ecdysozoa</taxon>
        <taxon>Nematoda</taxon>
        <taxon>Chromadorea</taxon>
        <taxon>Rhabditida</taxon>
        <taxon>Rhabditina</taxon>
        <taxon>Rhabditomorpha</taxon>
        <taxon>Rhabditoidea</taxon>
        <taxon>Rhabditidae</taxon>
        <taxon>Peloderinae</taxon>
        <taxon>Caenorhabditis</taxon>
    </lineage>
</organism>
<dbReference type="Pfam" id="PF09368">
    <property type="entry name" value="Sas10"/>
    <property type="match status" value="1"/>
</dbReference>